<dbReference type="Proteomes" id="UP001556118">
    <property type="component" value="Unassembled WGS sequence"/>
</dbReference>
<comment type="caution">
    <text evidence="1">The sequence shown here is derived from an EMBL/GenBank/DDBJ whole genome shotgun (WGS) entry which is preliminary data.</text>
</comment>
<accession>A0ABV3RBM8</accession>
<evidence type="ECO:0000313" key="2">
    <source>
        <dbReference type="Proteomes" id="UP001556118"/>
    </source>
</evidence>
<evidence type="ECO:0000313" key="1">
    <source>
        <dbReference type="EMBL" id="MEW9855484.1"/>
    </source>
</evidence>
<organism evidence="1 2">
    <name type="scientific">Novosphingobium rhizovicinum</name>
    <dbReference type="NCBI Taxonomy" id="3228928"/>
    <lineage>
        <taxon>Bacteria</taxon>
        <taxon>Pseudomonadati</taxon>
        <taxon>Pseudomonadota</taxon>
        <taxon>Alphaproteobacteria</taxon>
        <taxon>Sphingomonadales</taxon>
        <taxon>Sphingomonadaceae</taxon>
        <taxon>Novosphingobium</taxon>
    </lineage>
</organism>
<name>A0ABV3RBM8_9SPHN</name>
<dbReference type="PROSITE" id="PS51257">
    <property type="entry name" value="PROKAR_LIPOPROTEIN"/>
    <property type="match status" value="1"/>
</dbReference>
<dbReference type="RefSeq" id="WP_367773092.1">
    <property type="nucleotide sequence ID" value="NZ_JBFNXR010000033.1"/>
</dbReference>
<proteinExistence type="predicted"/>
<gene>
    <name evidence="1" type="ORF">ABUH87_09935</name>
</gene>
<reference evidence="1 2" key="1">
    <citation type="submission" date="2024-06" db="EMBL/GenBank/DDBJ databases">
        <title>Novosphingobium rhizovicinus M1R2S20.</title>
        <authorList>
            <person name="Sun J.-Q."/>
        </authorList>
    </citation>
    <scope>NUCLEOTIDE SEQUENCE [LARGE SCALE GENOMIC DNA]</scope>
    <source>
        <strain evidence="1 2">M1R2S20</strain>
    </source>
</reference>
<dbReference type="EMBL" id="JBFNXR010000033">
    <property type="protein sequence ID" value="MEW9855484.1"/>
    <property type="molecule type" value="Genomic_DNA"/>
</dbReference>
<sequence length="134" mass="14248">MKLLLVLAAPVALAGCATLPSPALIPQQQSDGLSRAEIGETVLVNGPRVTPLSVLEDSRCPMNARCVWAGRVRLKVRIDLGSGSQDRELTQGEPVQVADGTLELVEVQPDAPATNEAPLKPGDYRFGFRFMGGL</sequence>
<keyword evidence="2" id="KW-1185">Reference proteome</keyword>
<evidence type="ECO:0008006" key="3">
    <source>
        <dbReference type="Google" id="ProtNLM"/>
    </source>
</evidence>
<protein>
    <recommendedName>
        <fullName evidence="3">Lipoprotein</fullName>
    </recommendedName>
</protein>